<dbReference type="Pfam" id="PF07875">
    <property type="entry name" value="Coat_F"/>
    <property type="match status" value="1"/>
</dbReference>
<proteinExistence type="predicted"/>
<name>A0A645HSZ6_9ZZZZ</name>
<dbReference type="AlphaFoldDB" id="A0A645HSZ6"/>
<comment type="caution">
    <text evidence="1">The sequence shown here is derived from an EMBL/GenBank/DDBJ whole genome shotgun (WGS) entry which is preliminary data.</text>
</comment>
<dbReference type="InterPro" id="IPR012851">
    <property type="entry name" value="Spore_coat_CotF-like"/>
</dbReference>
<sequence>MQMNNQSYGDKEILFDALNTQKQITANYNTFANECADPVLRNTMMDILNDEHSIQFDVFCELHSRGLYPTPMADSQKVEQAKQKYRSGTKGW</sequence>
<accession>A0A645HSZ6</accession>
<dbReference type="EMBL" id="VSSQ01094987">
    <property type="protein sequence ID" value="MPN39274.1"/>
    <property type="molecule type" value="Genomic_DNA"/>
</dbReference>
<reference evidence="1" key="1">
    <citation type="submission" date="2019-08" db="EMBL/GenBank/DDBJ databases">
        <authorList>
            <person name="Kucharzyk K."/>
            <person name="Murdoch R.W."/>
            <person name="Higgins S."/>
            <person name="Loffler F."/>
        </authorList>
    </citation>
    <scope>NUCLEOTIDE SEQUENCE</scope>
</reference>
<gene>
    <name evidence="1" type="ORF">SDC9_186802</name>
</gene>
<evidence type="ECO:0000313" key="1">
    <source>
        <dbReference type="EMBL" id="MPN39274.1"/>
    </source>
</evidence>
<evidence type="ECO:0008006" key="2">
    <source>
        <dbReference type="Google" id="ProtNLM"/>
    </source>
</evidence>
<organism evidence="1">
    <name type="scientific">bioreactor metagenome</name>
    <dbReference type="NCBI Taxonomy" id="1076179"/>
    <lineage>
        <taxon>unclassified sequences</taxon>
        <taxon>metagenomes</taxon>
        <taxon>ecological metagenomes</taxon>
    </lineage>
</organism>
<protein>
    <recommendedName>
        <fullName evidence="2">Coat F domain-containing protein</fullName>
    </recommendedName>
</protein>